<gene>
    <name evidence="2" type="ORF">BDV24DRAFT_50380</name>
</gene>
<accession>A0A5N6Y8C9</accession>
<evidence type="ECO:0000256" key="1">
    <source>
        <dbReference type="SAM" id="MobiDB-lite"/>
    </source>
</evidence>
<dbReference type="Proteomes" id="UP000325558">
    <property type="component" value="Unassembled WGS sequence"/>
</dbReference>
<dbReference type="OrthoDB" id="4493820at2759"/>
<sequence length="118" mass="13517">MKRGIAKAIRSKIRNKTKPEEQHSTERNDPVKTASYVDGGDNNQQKNPQYPPSQYGIRQEVHSTYLMRQRLVNLLEERFPGCWSLKLFDEKWVIELPLPLSPEDLKKCEDGSTSGSTG</sequence>
<protein>
    <submittedName>
        <fullName evidence="2">Uncharacterized protein</fullName>
    </submittedName>
</protein>
<evidence type="ECO:0000313" key="2">
    <source>
        <dbReference type="EMBL" id="KAE8341468.1"/>
    </source>
</evidence>
<name>A0A5N6Y8C9_9EURO</name>
<dbReference type="EMBL" id="ML737140">
    <property type="protein sequence ID" value="KAE8341468.1"/>
    <property type="molecule type" value="Genomic_DNA"/>
</dbReference>
<feature type="region of interest" description="Disordered" evidence="1">
    <location>
        <begin position="1"/>
        <end position="56"/>
    </location>
</feature>
<proteinExistence type="predicted"/>
<reference evidence="2" key="1">
    <citation type="submission" date="2019-04" db="EMBL/GenBank/DDBJ databases">
        <title>Friends and foes A comparative genomics study of 23 Aspergillus species from section Flavi.</title>
        <authorList>
            <consortium name="DOE Joint Genome Institute"/>
            <person name="Kjaerbolling I."/>
            <person name="Vesth T."/>
            <person name="Frisvad J.C."/>
            <person name="Nybo J.L."/>
            <person name="Theobald S."/>
            <person name="Kildgaard S."/>
            <person name="Isbrandt T."/>
            <person name="Kuo A."/>
            <person name="Sato A."/>
            <person name="Lyhne E.K."/>
            <person name="Kogle M.E."/>
            <person name="Wiebenga A."/>
            <person name="Kun R.S."/>
            <person name="Lubbers R.J."/>
            <person name="Makela M.R."/>
            <person name="Barry K."/>
            <person name="Chovatia M."/>
            <person name="Clum A."/>
            <person name="Daum C."/>
            <person name="Haridas S."/>
            <person name="He G."/>
            <person name="LaButti K."/>
            <person name="Lipzen A."/>
            <person name="Mondo S."/>
            <person name="Riley R."/>
            <person name="Salamov A."/>
            <person name="Simmons B.A."/>
            <person name="Magnuson J.K."/>
            <person name="Henrissat B."/>
            <person name="Mortensen U.H."/>
            <person name="Larsen T.O."/>
            <person name="Devries R.P."/>
            <person name="Grigoriev I.V."/>
            <person name="Machida M."/>
            <person name="Baker S.E."/>
            <person name="Andersen M.R."/>
        </authorList>
    </citation>
    <scope>NUCLEOTIDE SEQUENCE</scope>
    <source>
        <strain evidence="2">CBS 117612</strain>
    </source>
</reference>
<dbReference type="AlphaFoldDB" id="A0A5N6Y8C9"/>
<organism evidence="2">
    <name type="scientific">Aspergillus arachidicola</name>
    <dbReference type="NCBI Taxonomy" id="656916"/>
    <lineage>
        <taxon>Eukaryota</taxon>
        <taxon>Fungi</taxon>
        <taxon>Dikarya</taxon>
        <taxon>Ascomycota</taxon>
        <taxon>Pezizomycotina</taxon>
        <taxon>Eurotiomycetes</taxon>
        <taxon>Eurotiomycetidae</taxon>
        <taxon>Eurotiales</taxon>
        <taxon>Aspergillaceae</taxon>
        <taxon>Aspergillus</taxon>
        <taxon>Aspergillus subgen. Circumdati</taxon>
    </lineage>
</organism>
<feature type="compositionally biased region" description="Basic and acidic residues" evidence="1">
    <location>
        <begin position="17"/>
        <end position="30"/>
    </location>
</feature>
<feature type="compositionally biased region" description="Basic residues" evidence="1">
    <location>
        <begin position="1"/>
        <end position="16"/>
    </location>
</feature>